<dbReference type="SUPFAM" id="SSF143100">
    <property type="entry name" value="TTHA1013/TTHA0281-like"/>
    <property type="match status" value="1"/>
</dbReference>
<dbReference type="AlphaFoldDB" id="A0A921LJG1"/>
<dbReference type="InterPro" id="IPR035069">
    <property type="entry name" value="TTHA1013/TTHA0281-like"/>
</dbReference>
<reference evidence="1" key="1">
    <citation type="journal article" date="2021" name="PeerJ">
        <title>Extensive microbial diversity within the chicken gut microbiome revealed by metagenomics and culture.</title>
        <authorList>
            <person name="Gilroy R."/>
            <person name="Ravi A."/>
            <person name="Getino M."/>
            <person name="Pursley I."/>
            <person name="Horton D.L."/>
            <person name="Alikhan N.F."/>
            <person name="Baker D."/>
            <person name="Gharbi K."/>
            <person name="Hall N."/>
            <person name="Watson M."/>
            <person name="Adriaenssens E.M."/>
            <person name="Foster-Nyarko E."/>
            <person name="Jarju S."/>
            <person name="Secka A."/>
            <person name="Antonio M."/>
            <person name="Oren A."/>
            <person name="Chaudhuri R.R."/>
            <person name="La Ragione R."/>
            <person name="Hildebrand F."/>
            <person name="Pallen M.J."/>
        </authorList>
    </citation>
    <scope>NUCLEOTIDE SEQUENCE</scope>
    <source>
        <strain evidence="1">CHK189-29639</strain>
    </source>
</reference>
<accession>A0A921LJG1</accession>
<dbReference type="EMBL" id="DYVK01000002">
    <property type="protein sequence ID" value="HJG14526.1"/>
    <property type="molecule type" value="Genomic_DNA"/>
</dbReference>
<reference evidence="1" key="2">
    <citation type="submission" date="2021-09" db="EMBL/GenBank/DDBJ databases">
        <authorList>
            <person name="Gilroy R."/>
        </authorList>
    </citation>
    <scope>NUCLEOTIDE SEQUENCE</scope>
    <source>
        <strain evidence="1">CHK189-29639</strain>
    </source>
</reference>
<organism evidence="1 2">
    <name type="scientific">Ligilactobacillus salivarius</name>
    <dbReference type="NCBI Taxonomy" id="1624"/>
    <lineage>
        <taxon>Bacteria</taxon>
        <taxon>Bacillati</taxon>
        <taxon>Bacillota</taxon>
        <taxon>Bacilli</taxon>
        <taxon>Lactobacillales</taxon>
        <taxon>Lactobacillaceae</taxon>
        <taxon>Ligilactobacillus</taxon>
    </lineage>
</organism>
<name>A0A921LJG1_9LACO</name>
<protein>
    <submittedName>
        <fullName evidence="1">Type II toxin-antitoxin system HicB family antitoxin</fullName>
    </submittedName>
</protein>
<proteinExistence type="predicted"/>
<dbReference type="Proteomes" id="UP000759256">
    <property type="component" value="Unassembled WGS sequence"/>
</dbReference>
<comment type="caution">
    <text evidence="1">The sequence shown here is derived from an EMBL/GenBank/DDBJ whole genome shotgun (WGS) entry which is preliminary data.</text>
</comment>
<evidence type="ECO:0000313" key="2">
    <source>
        <dbReference type="Proteomes" id="UP000759256"/>
    </source>
</evidence>
<evidence type="ECO:0000313" key="1">
    <source>
        <dbReference type="EMBL" id="HJG14526.1"/>
    </source>
</evidence>
<dbReference type="Gene3D" id="3.30.160.250">
    <property type="match status" value="1"/>
</dbReference>
<gene>
    <name evidence="1" type="ORF">K8V06_00060</name>
</gene>
<sequence>MRTIVYPAVLDDTDNGEKGYYTVEFPDVLGALSEGHGLAEALCNAEQTLGLALYDVPNNELPQPTPINEVIDFCKEKYPNAHVYPVATDLDAAAREVKSVR</sequence>